<organism evidence="2 3">
    <name type="scientific">Photorhabdus kayaii</name>
    <dbReference type="NCBI Taxonomy" id="230088"/>
    <lineage>
        <taxon>Bacteria</taxon>
        <taxon>Pseudomonadati</taxon>
        <taxon>Pseudomonadota</taxon>
        <taxon>Gammaproteobacteria</taxon>
        <taxon>Enterobacterales</taxon>
        <taxon>Morganellaceae</taxon>
        <taxon>Photorhabdus</taxon>
    </lineage>
</organism>
<comment type="caution">
    <text evidence="2">The sequence shown here is derived from an EMBL/GenBank/DDBJ whole genome shotgun (WGS) entry which is preliminary data.</text>
</comment>
<gene>
    <name evidence="2" type="ORF">GPY42_22880</name>
</gene>
<keyword evidence="3" id="KW-1185">Reference proteome</keyword>
<dbReference type="Pfam" id="PF20557">
    <property type="entry name" value="DnaT_2"/>
    <property type="match status" value="1"/>
</dbReference>
<feature type="domain" description="Putative DnaT-like" evidence="1">
    <location>
        <begin position="10"/>
        <end position="160"/>
    </location>
</feature>
<accession>A0ABX0B3Y8</accession>
<proteinExistence type="predicted"/>
<sequence>MIDSNPSSLGFNSYAGIGDLRDYADSRGIEIPDNNKSLEQMLTNAMDYLNNQKWKGQRTKIEQKLPFPRKGLVVDGYEISSDEIPRQLIHAQCRLAIEALDNELSPTIGGEVLSESVSGVVSITYAPGTNSGSPKFPWIKGLLSGILSTSDGMQFDVYRG</sequence>
<protein>
    <recommendedName>
        <fullName evidence="1">Putative DnaT-like domain-containing protein</fullName>
    </recommendedName>
</protein>
<dbReference type="InterPro" id="IPR046787">
    <property type="entry name" value="DnaT_2"/>
</dbReference>
<evidence type="ECO:0000313" key="3">
    <source>
        <dbReference type="Proteomes" id="UP000470051"/>
    </source>
</evidence>
<evidence type="ECO:0000313" key="2">
    <source>
        <dbReference type="EMBL" id="NDL27860.1"/>
    </source>
</evidence>
<name>A0ABX0B3Y8_9GAMM</name>
<evidence type="ECO:0000259" key="1">
    <source>
        <dbReference type="Pfam" id="PF20557"/>
    </source>
</evidence>
<dbReference type="Proteomes" id="UP000470051">
    <property type="component" value="Unassembled WGS sequence"/>
</dbReference>
<reference evidence="2 3" key="1">
    <citation type="submission" date="2019-12" db="EMBL/GenBank/DDBJ databases">
        <title>Engineering Photorhabdus to improve their lethality against agricultural pests.</title>
        <authorList>
            <person name="Machado R.A.R."/>
        </authorList>
    </citation>
    <scope>NUCLEOTIDE SEQUENCE [LARGE SCALE GENOMIC DNA]</scope>
    <source>
        <strain evidence="2 3">M-HU2</strain>
    </source>
</reference>
<dbReference type="RefSeq" id="WP_113044278.1">
    <property type="nucleotide sequence ID" value="NZ_CAWPKC010000056.1"/>
</dbReference>
<dbReference type="EMBL" id="WSFE01000056">
    <property type="protein sequence ID" value="NDL27860.1"/>
    <property type="molecule type" value="Genomic_DNA"/>
</dbReference>